<name>A0ABQ5DXH1_9ASTR</name>
<feature type="compositionally biased region" description="Low complexity" evidence="1">
    <location>
        <begin position="124"/>
        <end position="137"/>
    </location>
</feature>
<reference evidence="2" key="1">
    <citation type="journal article" date="2022" name="Int. J. Mol. Sci.">
        <title>Draft Genome of Tanacetum Coccineum: Genomic Comparison of Closely Related Tanacetum-Family Plants.</title>
        <authorList>
            <person name="Yamashiro T."/>
            <person name="Shiraishi A."/>
            <person name="Nakayama K."/>
            <person name="Satake H."/>
        </authorList>
    </citation>
    <scope>NUCLEOTIDE SEQUENCE</scope>
</reference>
<evidence type="ECO:0000256" key="1">
    <source>
        <dbReference type="SAM" id="MobiDB-lite"/>
    </source>
</evidence>
<proteinExistence type="predicted"/>
<gene>
    <name evidence="2" type="ORF">Tco_0951782</name>
</gene>
<evidence type="ECO:0000313" key="3">
    <source>
        <dbReference type="Proteomes" id="UP001151760"/>
    </source>
</evidence>
<sequence length="386" mass="42394">MLESSSDFNSEAPVTTDRTVWMPPSGSTFEVGGPSFVSSLPPHLLGRKDKRLREDTKSIYCSVIVLEQGMRTHQTEIAATHFGVCRIERRMNTNDVEETYGFTGGGNVEARPSKTIDVLAVYGVSRPPGSRGSPDGPQTMPPRRLKHRAVESLVANRVAEAVAEYERNQANDGNARGAGPENAGGAGPENARGVGPENAGGAGTENIRGARPENARGSGPENARGAAAPEVQRCSFKTFLNCKPHSFNETEGVVRLTHWFEKMKSVFEISKCAKEDKVKFVVCTLKGSTLTWWNGNVHSLGITAMKKIPWSELKTMMTAEYCPGTEIQRMDKKIKRYVRGLLERVKWNVTSSKPANIHEAINIARELVEQAVQAKATRIRESKTRK</sequence>
<organism evidence="2 3">
    <name type="scientific">Tanacetum coccineum</name>
    <dbReference type="NCBI Taxonomy" id="301880"/>
    <lineage>
        <taxon>Eukaryota</taxon>
        <taxon>Viridiplantae</taxon>
        <taxon>Streptophyta</taxon>
        <taxon>Embryophyta</taxon>
        <taxon>Tracheophyta</taxon>
        <taxon>Spermatophyta</taxon>
        <taxon>Magnoliopsida</taxon>
        <taxon>eudicotyledons</taxon>
        <taxon>Gunneridae</taxon>
        <taxon>Pentapetalae</taxon>
        <taxon>asterids</taxon>
        <taxon>campanulids</taxon>
        <taxon>Asterales</taxon>
        <taxon>Asteraceae</taxon>
        <taxon>Asteroideae</taxon>
        <taxon>Anthemideae</taxon>
        <taxon>Anthemidinae</taxon>
        <taxon>Tanacetum</taxon>
    </lineage>
</organism>
<reference evidence="2" key="2">
    <citation type="submission" date="2022-01" db="EMBL/GenBank/DDBJ databases">
        <authorList>
            <person name="Yamashiro T."/>
            <person name="Shiraishi A."/>
            <person name="Satake H."/>
            <person name="Nakayama K."/>
        </authorList>
    </citation>
    <scope>NUCLEOTIDE SEQUENCE</scope>
</reference>
<dbReference type="EMBL" id="BQNB010015698">
    <property type="protein sequence ID" value="GJT43067.1"/>
    <property type="molecule type" value="Genomic_DNA"/>
</dbReference>
<evidence type="ECO:0000313" key="2">
    <source>
        <dbReference type="EMBL" id="GJT43067.1"/>
    </source>
</evidence>
<evidence type="ECO:0008006" key="4">
    <source>
        <dbReference type="Google" id="ProtNLM"/>
    </source>
</evidence>
<comment type="caution">
    <text evidence="2">The sequence shown here is derived from an EMBL/GenBank/DDBJ whole genome shotgun (WGS) entry which is preliminary data.</text>
</comment>
<dbReference type="Proteomes" id="UP001151760">
    <property type="component" value="Unassembled WGS sequence"/>
</dbReference>
<feature type="compositionally biased region" description="Polar residues" evidence="1">
    <location>
        <begin position="1"/>
        <end position="18"/>
    </location>
</feature>
<feature type="region of interest" description="Disordered" evidence="1">
    <location>
        <begin position="124"/>
        <end position="144"/>
    </location>
</feature>
<protein>
    <recommendedName>
        <fullName evidence="4">Retrotransposon gag domain-containing protein</fullName>
    </recommendedName>
</protein>
<keyword evidence="3" id="KW-1185">Reference proteome</keyword>
<accession>A0ABQ5DXH1</accession>
<feature type="region of interest" description="Disordered" evidence="1">
    <location>
        <begin position="1"/>
        <end position="20"/>
    </location>
</feature>
<feature type="region of interest" description="Disordered" evidence="1">
    <location>
        <begin position="167"/>
        <end position="227"/>
    </location>
</feature>